<dbReference type="PANTHER" id="PTHR42840">
    <property type="entry name" value="NAD(P)-BINDING ROSSMANN-FOLD SUPERFAMILY PROTEIN-RELATED"/>
    <property type="match status" value="1"/>
</dbReference>
<keyword evidence="2" id="KW-0560">Oxidoreductase</keyword>
<dbReference type="Pfam" id="PF01408">
    <property type="entry name" value="GFO_IDH_MocA"/>
    <property type="match status" value="1"/>
</dbReference>
<evidence type="ECO:0000313" key="5">
    <source>
        <dbReference type="EMBL" id="TES86980.1"/>
    </source>
</evidence>
<protein>
    <submittedName>
        <fullName evidence="5">Gfo/Idh/MocA family oxidoreductase</fullName>
    </submittedName>
</protein>
<accession>A0A523QME7</accession>
<evidence type="ECO:0000256" key="2">
    <source>
        <dbReference type="ARBA" id="ARBA00023002"/>
    </source>
</evidence>
<dbReference type="GO" id="GO:0016491">
    <property type="term" value="F:oxidoreductase activity"/>
    <property type="evidence" value="ECO:0007669"/>
    <property type="project" value="UniProtKB-KW"/>
</dbReference>
<dbReference type="SUPFAM" id="SSF51735">
    <property type="entry name" value="NAD(P)-binding Rossmann-fold domains"/>
    <property type="match status" value="1"/>
</dbReference>
<gene>
    <name evidence="5" type="ORF">E3J95_00605</name>
</gene>
<dbReference type="AlphaFoldDB" id="A0A523QME7"/>
<evidence type="ECO:0000259" key="4">
    <source>
        <dbReference type="Pfam" id="PF22725"/>
    </source>
</evidence>
<feature type="domain" description="Gfo/Idh/MocA-like oxidoreductase N-terminal" evidence="3">
    <location>
        <begin position="5"/>
        <end position="105"/>
    </location>
</feature>
<evidence type="ECO:0000256" key="1">
    <source>
        <dbReference type="ARBA" id="ARBA00010928"/>
    </source>
</evidence>
<dbReference type="GO" id="GO:0000166">
    <property type="term" value="F:nucleotide binding"/>
    <property type="evidence" value="ECO:0007669"/>
    <property type="project" value="InterPro"/>
</dbReference>
<dbReference type="Gene3D" id="3.40.50.720">
    <property type="entry name" value="NAD(P)-binding Rossmann-like Domain"/>
    <property type="match status" value="1"/>
</dbReference>
<dbReference type="Gene3D" id="3.30.360.10">
    <property type="entry name" value="Dihydrodipicolinate Reductase, domain 2"/>
    <property type="match status" value="1"/>
</dbReference>
<dbReference type="Pfam" id="PF22725">
    <property type="entry name" value="GFO_IDH_MocA_C3"/>
    <property type="match status" value="1"/>
</dbReference>
<dbReference type="InterPro" id="IPR036291">
    <property type="entry name" value="NAD(P)-bd_dom_sf"/>
</dbReference>
<comment type="caution">
    <text evidence="5">The sequence shown here is derived from an EMBL/GenBank/DDBJ whole genome shotgun (WGS) entry which is preliminary data.</text>
</comment>
<evidence type="ECO:0000259" key="3">
    <source>
        <dbReference type="Pfam" id="PF01408"/>
    </source>
</evidence>
<evidence type="ECO:0000313" key="6">
    <source>
        <dbReference type="Proteomes" id="UP000320781"/>
    </source>
</evidence>
<feature type="domain" description="GFO/IDH/MocA-like oxidoreductase" evidence="4">
    <location>
        <begin position="164"/>
        <end position="305"/>
    </location>
</feature>
<dbReference type="InterPro" id="IPR000683">
    <property type="entry name" value="Gfo/Idh/MocA-like_OxRdtase_N"/>
</dbReference>
<dbReference type="SUPFAM" id="SSF55347">
    <property type="entry name" value="Glyceraldehyde-3-phosphate dehydrogenase-like, C-terminal domain"/>
    <property type="match status" value="1"/>
</dbReference>
<dbReference type="PANTHER" id="PTHR42840:SF3">
    <property type="entry name" value="BINDING ROSSMANN FOLD OXIDOREDUCTASE, PUTATIVE (AFU_ORTHOLOGUE AFUA_2G10240)-RELATED"/>
    <property type="match status" value="1"/>
</dbReference>
<dbReference type="EMBL" id="SOKU01000025">
    <property type="protein sequence ID" value="TES86980.1"/>
    <property type="molecule type" value="Genomic_DNA"/>
</dbReference>
<dbReference type="Proteomes" id="UP000320781">
    <property type="component" value="Unassembled WGS sequence"/>
</dbReference>
<organism evidence="5 6">
    <name type="scientific">Aerophobetes bacterium</name>
    <dbReference type="NCBI Taxonomy" id="2030807"/>
    <lineage>
        <taxon>Bacteria</taxon>
        <taxon>Candidatus Aerophobota</taxon>
    </lineage>
</organism>
<proteinExistence type="inferred from homology"/>
<name>A0A523QME7_UNCAE</name>
<reference evidence="5 6" key="1">
    <citation type="submission" date="2019-03" db="EMBL/GenBank/DDBJ databases">
        <title>Metabolic potential of uncultured bacteria and archaea associated with petroleum seepage in deep-sea sediments.</title>
        <authorList>
            <person name="Dong X."/>
            <person name="Hubert C."/>
        </authorList>
    </citation>
    <scope>NUCLEOTIDE SEQUENCE [LARGE SCALE GENOMIC DNA]</scope>
    <source>
        <strain evidence="5">E44_bin92</strain>
    </source>
</reference>
<dbReference type="InterPro" id="IPR055170">
    <property type="entry name" value="GFO_IDH_MocA-like_dom"/>
</dbReference>
<comment type="similarity">
    <text evidence="1">Belongs to the Gfo/Idh/MocA family.</text>
</comment>
<sequence length="407" mass="44959">MQEIGIGIIGAGFSADLHASSLHRIRGRLRNVSVKVMGVASRNKNRAQAFAKKNNIPFAYTDYHSLLERGEISVIDICVPNHLHKSLAIEAAQAGKHIICEKPLTGYFGENFEGPEEFVGSSVSKLEMLKKASRNVQEMVNAARSNDVKLMYAENWIYAPAIEKAKRLIKASGGTLFEIRAEESHSGSHSKYSKQWKYSGGGSLMRLGAHPIGAAIHLKNCEGLMRDGKPIRVKSVIAATGNLTKISSFVKEPRKWVVSDWEDVEDWGTAILTFTDGSKATVITSDCVLGGVRNKLEICLSNAYISCNMSPNTCCEVFAPDERVFQDEYITEKTETKAGWSFPSPDEDWARGYPQEMEDFIESVVLNRDPISDADLARQVVEVIYASYLSAEERSEVELANVLSGKV</sequence>